<evidence type="ECO:0000256" key="1">
    <source>
        <dbReference type="ARBA" id="ARBA00004651"/>
    </source>
</evidence>
<keyword evidence="3" id="KW-1003">Cell membrane</keyword>
<proteinExistence type="inferred from homology"/>
<evidence type="ECO:0000313" key="9">
    <source>
        <dbReference type="EMBL" id="RKQ95207.1"/>
    </source>
</evidence>
<keyword evidence="6 7" id="KW-0472">Membrane</keyword>
<keyword evidence="5 7" id="KW-1133">Transmembrane helix</keyword>
<evidence type="ECO:0000256" key="6">
    <source>
        <dbReference type="ARBA" id="ARBA00023136"/>
    </source>
</evidence>
<feature type="transmembrane region" description="Helical" evidence="7">
    <location>
        <begin position="116"/>
        <end position="140"/>
    </location>
</feature>
<dbReference type="PANTHER" id="PTHR33932">
    <property type="entry name" value="NA(+)/H(+) ANTIPORTER SUBUNIT B"/>
    <property type="match status" value="1"/>
</dbReference>
<dbReference type="Proteomes" id="UP000273675">
    <property type="component" value="Unassembled WGS sequence"/>
</dbReference>
<evidence type="ECO:0000256" key="2">
    <source>
        <dbReference type="ARBA" id="ARBA00009425"/>
    </source>
</evidence>
<accession>A0A495D151</accession>
<reference evidence="9 10" key="1">
    <citation type="submission" date="2018-10" db="EMBL/GenBank/DDBJ databases">
        <title>Genomic Encyclopedia of Type Strains, Phase IV (KMG-IV): sequencing the most valuable type-strain genomes for metagenomic binning, comparative biology and taxonomic classification.</title>
        <authorList>
            <person name="Goeker M."/>
        </authorList>
    </citation>
    <scope>NUCLEOTIDE SEQUENCE [LARGE SCALE GENOMIC DNA]</scope>
    <source>
        <strain evidence="9 10">DSM 4734</strain>
    </source>
</reference>
<evidence type="ECO:0000313" key="10">
    <source>
        <dbReference type="Proteomes" id="UP000273675"/>
    </source>
</evidence>
<evidence type="ECO:0000259" key="8">
    <source>
        <dbReference type="Pfam" id="PF04039"/>
    </source>
</evidence>
<dbReference type="AlphaFoldDB" id="A0A495D151"/>
<feature type="transmembrane region" description="Helical" evidence="7">
    <location>
        <begin position="5"/>
        <end position="25"/>
    </location>
</feature>
<gene>
    <name evidence="9" type="ORF">C7435_2896</name>
</gene>
<dbReference type="OrthoDB" id="2085045at2"/>
<sequence>MSPHLILRVISKLLIPLIVVFGLYVQFHGDFGPGGGFQAGVIIAVAVILYALIFGMDEARRAVPPTVVRYGAAAGVLIYAGVGIATLLMNGAGEPLNFLDYDALHPDQGHHTGQHYGILLVELGVLTTVSSVMLAIFYAFAGRVPDIPDEEW</sequence>
<evidence type="ECO:0000256" key="4">
    <source>
        <dbReference type="ARBA" id="ARBA00022692"/>
    </source>
</evidence>
<dbReference type="NCBIfam" id="NF009162">
    <property type="entry name" value="PRK12508.1"/>
    <property type="match status" value="1"/>
</dbReference>
<evidence type="ECO:0000256" key="5">
    <source>
        <dbReference type="ARBA" id="ARBA00022989"/>
    </source>
</evidence>
<organism evidence="9 10">
    <name type="scientific">Maricaulis maris</name>
    <dbReference type="NCBI Taxonomy" id="74318"/>
    <lineage>
        <taxon>Bacteria</taxon>
        <taxon>Pseudomonadati</taxon>
        <taxon>Pseudomonadota</taxon>
        <taxon>Alphaproteobacteria</taxon>
        <taxon>Maricaulales</taxon>
        <taxon>Maricaulaceae</taxon>
        <taxon>Maricaulis</taxon>
    </lineage>
</organism>
<protein>
    <submittedName>
        <fullName evidence="9">Multisubunit sodium/proton antiporter MrpB subunit</fullName>
    </submittedName>
</protein>
<dbReference type="GO" id="GO:0005886">
    <property type="term" value="C:plasma membrane"/>
    <property type="evidence" value="ECO:0007669"/>
    <property type="project" value="UniProtKB-SubCell"/>
</dbReference>
<dbReference type="RefSeq" id="WP_075191056.1">
    <property type="nucleotide sequence ID" value="NZ_RBIM01000007.1"/>
</dbReference>
<evidence type="ECO:0000256" key="3">
    <source>
        <dbReference type="ARBA" id="ARBA00022475"/>
    </source>
</evidence>
<dbReference type="InterPro" id="IPR050622">
    <property type="entry name" value="CPA3_antiporter_subunitB"/>
</dbReference>
<feature type="transmembrane region" description="Helical" evidence="7">
    <location>
        <begin position="37"/>
        <end position="55"/>
    </location>
</feature>
<feature type="transmembrane region" description="Helical" evidence="7">
    <location>
        <begin position="67"/>
        <end position="89"/>
    </location>
</feature>
<dbReference type="Pfam" id="PF04039">
    <property type="entry name" value="MnhB"/>
    <property type="match status" value="1"/>
</dbReference>
<name>A0A495D151_9PROT</name>
<feature type="domain" description="Na+/H+ antiporter MnhB subunit-related protein" evidence="8">
    <location>
        <begin position="6"/>
        <end position="134"/>
    </location>
</feature>
<comment type="subcellular location">
    <subcellularLocation>
        <location evidence="1">Cell membrane</location>
        <topology evidence="1">Multi-pass membrane protein</topology>
    </subcellularLocation>
</comment>
<keyword evidence="4 7" id="KW-0812">Transmembrane</keyword>
<comment type="similarity">
    <text evidence="2">Belongs to the CPA3 antiporters (TC 2.A.63) subunit B family.</text>
</comment>
<dbReference type="PANTHER" id="PTHR33932:SF4">
    <property type="entry name" value="NA(+)_H(+) ANTIPORTER SUBUNIT B"/>
    <property type="match status" value="1"/>
</dbReference>
<evidence type="ECO:0000256" key="7">
    <source>
        <dbReference type="SAM" id="Phobius"/>
    </source>
</evidence>
<dbReference type="EMBL" id="RBIM01000007">
    <property type="protein sequence ID" value="RKQ95207.1"/>
    <property type="molecule type" value="Genomic_DNA"/>
</dbReference>
<comment type="caution">
    <text evidence="9">The sequence shown here is derived from an EMBL/GenBank/DDBJ whole genome shotgun (WGS) entry which is preliminary data.</text>
</comment>
<dbReference type="InterPro" id="IPR007182">
    <property type="entry name" value="MnhB"/>
</dbReference>